<organism evidence="4 5">
    <name type="scientific">Kiloniella litopenaei</name>
    <dbReference type="NCBI Taxonomy" id="1549748"/>
    <lineage>
        <taxon>Bacteria</taxon>
        <taxon>Pseudomonadati</taxon>
        <taxon>Pseudomonadota</taxon>
        <taxon>Alphaproteobacteria</taxon>
        <taxon>Rhodospirillales</taxon>
        <taxon>Kiloniellaceae</taxon>
        <taxon>Kiloniella</taxon>
    </lineage>
</organism>
<evidence type="ECO:0000256" key="2">
    <source>
        <dbReference type="PROSITE-ProRule" id="PRU00335"/>
    </source>
</evidence>
<proteinExistence type="predicted"/>
<evidence type="ECO:0000313" key="5">
    <source>
        <dbReference type="Proteomes" id="UP000034491"/>
    </source>
</evidence>
<dbReference type="GO" id="GO:0003677">
    <property type="term" value="F:DNA binding"/>
    <property type="evidence" value="ECO:0007669"/>
    <property type="project" value="UniProtKB-UniRule"/>
</dbReference>
<dbReference type="SUPFAM" id="SSF46689">
    <property type="entry name" value="Homeodomain-like"/>
    <property type="match status" value="1"/>
</dbReference>
<evidence type="ECO:0000259" key="3">
    <source>
        <dbReference type="PROSITE" id="PS50977"/>
    </source>
</evidence>
<keyword evidence="5" id="KW-1185">Reference proteome</keyword>
<evidence type="ECO:0000256" key="1">
    <source>
        <dbReference type="ARBA" id="ARBA00023125"/>
    </source>
</evidence>
<feature type="DNA-binding region" description="H-T-H motif" evidence="2">
    <location>
        <begin position="27"/>
        <end position="46"/>
    </location>
</feature>
<dbReference type="Proteomes" id="UP000034491">
    <property type="component" value="Unassembled WGS sequence"/>
</dbReference>
<dbReference type="Pfam" id="PF00440">
    <property type="entry name" value="TetR_N"/>
    <property type="match status" value="1"/>
</dbReference>
<dbReference type="InterPro" id="IPR001647">
    <property type="entry name" value="HTH_TetR"/>
</dbReference>
<gene>
    <name evidence="4" type="ORF">WH95_04425</name>
</gene>
<evidence type="ECO:0000313" key="4">
    <source>
        <dbReference type="EMBL" id="KKJ77702.1"/>
    </source>
</evidence>
<name>A0A0M2R748_9PROT</name>
<dbReference type="EMBL" id="LANI01000003">
    <property type="protein sequence ID" value="KKJ77702.1"/>
    <property type="molecule type" value="Genomic_DNA"/>
</dbReference>
<reference evidence="4 5" key="1">
    <citation type="submission" date="2015-03" db="EMBL/GenBank/DDBJ databases">
        <title>Genome sequence of Kiloniella sp. P1-1, isolated from the gut microflora of Pacific white shrimp, Penaeus vannamei.</title>
        <authorList>
            <person name="Shao Z."/>
            <person name="Wang L."/>
            <person name="Li X."/>
        </authorList>
    </citation>
    <scope>NUCLEOTIDE SEQUENCE [LARGE SCALE GENOMIC DNA]</scope>
    <source>
        <strain evidence="4 5">P1-1</strain>
    </source>
</reference>
<dbReference type="AlphaFoldDB" id="A0A0M2R748"/>
<comment type="caution">
    <text evidence="4">The sequence shown here is derived from an EMBL/GenBank/DDBJ whole genome shotgun (WGS) entry which is preliminary data.</text>
</comment>
<protein>
    <recommendedName>
        <fullName evidence="3">HTH tetR-type domain-containing protein</fullName>
    </recommendedName>
</protein>
<dbReference type="RefSeq" id="WP_046503572.1">
    <property type="nucleotide sequence ID" value="NZ_LANI01000003.1"/>
</dbReference>
<feature type="domain" description="HTH tetR-type" evidence="3">
    <location>
        <begin position="4"/>
        <end position="64"/>
    </location>
</feature>
<keyword evidence="1 2" id="KW-0238">DNA-binding</keyword>
<sequence>MKKSEIPQHIVSTAMSLAVEQGWGTLSLAEIAEASKVSLSELHQIFPSKNSILCFISEQADQGVLGEYDNDSLNQPAKDRLFEICMNRFDALTPYKEGIKAVVKDSRRDPVSALLFFCNLRRSMPLMLETAGISTSGMRGIIRTKAFSLAYLAALQTWLHDGSEDLSKTMAKLDKVLGRLDTIARRCSNTRARSIRKKAA</sequence>
<dbReference type="Gene3D" id="1.10.357.10">
    <property type="entry name" value="Tetracycline Repressor, domain 2"/>
    <property type="match status" value="1"/>
</dbReference>
<accession>A0A0M2R748</accession>
<dbReference type="OrthoDB" id="7828598at2"/>
<dbReference type="PROSITE" id="PS50977">
    <property type="entry name" value="HTH_TETR_2"/>
    <property type="match status" value="1"/>
</dbReference>
<dbReference type="InterPro" id="IPR009057">
    <property type="entry name" value="Homeodomain-like_sf"/>
</dbReference>
<dbReference type="STRING" id="1549748.WH95_04425"/>